<evidence type="ECO:0000259" key="9">
    <source>
        <dbReference type="Pfam" id="PF01729"/>
    </source>
</evidence>
<evidence type="ECO:0000256" key="7">
    <source>
        <dbReference type="ARBA" id="ARBA00047445"/>
    </source>
</evidence>
<dbReference type="Pfam" id="PF02749">
    <property type="entry name" value="QRPTase_N"/>
    <property type="match status" value="1"/>
</dbReference>
<evidence type="ECO:0000256" key="4">
    <source>
        <dbReference type="ARBA" id="ARBA00019205"/>
    </source>
</evidence>
<dbReference type="GO" id="GO:0004514">
    <property type="term" value="F:nicotinate-nucleotide diphosphorylase (carboxylating) activity"/>
    <property type="evidence" value="ECO:0007669"/>
    <property type="project" value="UniProtKB-EC"/>
</dbReference>
<comment type="pathway">
    <text evidence="1">Cofactor biosynthesis; NAD(+) biosynthesis; nicotinate D-ribonucleotide from quinolinate: step 1/1.</text>
</comment>
<dbReference type="AlphaFoldDB" id="A0A845L8A6"/>
<comment type="similarity">
    <text evidence="2 8">Belongs to the NadC/ModD family.</text>
</comment>
<dbReference type="InterPro" id="IPR036068">
    <property type="entry name" value="Nicotinate_pribotase-like_C"/>
</dbReference>
<dbReference type="InterPro" id="IPR037128">
    <property type="entry name" value="Quinolinate_PRibosylTase_N_sf"/>
</dbReference>
<dbReference type="OrthoDB" id="9770610at2"/>
<dbReference type="InterPro" id="IPR013785">
    <property type="entry name" value="Aldolase_TIM"/>
</dbReference>
<dbReference type="InterPro" id="IPR002638">
    <property type="entry name" value="Quinolinate_PRibosylTrfase_C"/>
</dbReference>
<gene>
    <name evidence="11" type="primary">modD</name>
    <name evidence="11" type="ORF">GTO89_02090</name>
</gene>
<reference evidence="11 12" key="1">
    <citation type="submission" date="2020-01" db="EMBL/GenBank/DDBJ databases">
        <title>Whole genome sequence of Heliobacterium gestii DSM 11169.</title>
        <authorList>
            <person name="Kyndt J.A."/>
            <person name="Meyer T.E."/>
        </authorList>
    </citation>
    <scope>NUCLEOTIDE SEQUENCE [LARGE SCALE GENOMIC DNA]</scope>
    <source>
        <strain evidence="11 12">DSM 11169</strain>
    </source>
</reference>
<dbReference type="GO" id="GO:0034213">
    <property type="term" value="P:quinolinate catabolic process"/>
    <property type="evidence" value="ECO:0007669"/>
    <property type="project" value="TreeGrafter"/>
</dbReference>
<sequence>MYMTDEAIERLLKEDVPYIDLTSLILGINEQQGLMRFTCREQAVIAGTEVAQRLLAKLGAETITRVVSGTEVKAGDVFLAAAGPAKGLQMAWKVCQNILEYSSGIATRTRRLVEHGRSVSPRVQIVTTRKIFPGTKELAINAVIAGGGFPHRLGLSETVLIFAQHLNFTGGIDGLLAMMTEIRARAREKKIIVEVADLEQALRLCQAGVDGLQFDKVPPAKLSEMVAAIRAVHPTVTLIGTGGINEQNVAAYAQTGVDVISTTWVYFGKPVDMGVSITPA</sequence>
<evidence type="ECO:0000256" key="3">
    <source>
        <dbReference type="ARBA" id="ARBA00011944"/>
    </source>
</evidence>
<organism evidence="11 12">
    <name type="scientific">Heliomicrobium gestii</name>
    <name type="common">Heliobacterium gestii</name>
    <dbReference type="NCBI Taxonomy" id="2699"/>
    <lineage>
        <taxon>Bacteria</taxon>
        <taxon>Bacillati</taxon>
        <taxon>Bacillota</taxon>
        <taxon>Clostridia</taxon>
        <taxon>Eubacteriales</taxon>
        <taxon>Heliobacteriaceae</taxon>
        <taxon>Heliomicrobium</taxon>
    </lineage>
</organism>
<dbReference type="PANTHER" id="PTHR32179">
    <property type="entry name" value="NICOTINATE-NUCLEOTIDE PYROPHOSPHORYLASE [CARBOXYLATING]"/>
    <property type="match status" value="1"/>
</dbReference>
<comment type="catalytic activity">
    <reaction evidence="7">
        <text>nicotinate beta-D-ribonucleotide + CO2 + diphosphate = quinolinate + 5-phospho-alpha-D-ribose 1-diphosphate + 2 H(+)</text>
        <dbReference type="Rhea" id="RHEA:12733"/>
        <dbReference type="ChEBI" id="CHEBI:15378"/>
        <dbReference type="ChEBI" id="CHEBI:16526"/>
        <dbReference type="ChEBI" id="CHEBI:29959"/>
        <dbReference type="ChEBI" id="CHEBI:33019"/>
        <dbReference type="ChEBI" id="CHEBI:57502"/>
        <dbReference type="ChEBI" id="CHEBI:58017"/>
        <dbReference type="EC" id="2.4.2.19"/>
    </reaction>
</comment>
<dbReference type="FunFam" id="3.20.20.70:FF:000030">
    <property type="entry name" value="Nicotinate-nucleotide pyrophosphorylase, carboxylating"/>
    <property type="match status" value="1"/>
</dbReference>
<feature type="domain" description="Quinolinate phosphoribosyl transferase N-terminal" evidence="10">
    <location>
        <begin position="20"/>
        <end position="103"/>
    </location>
</feature>
<dbReference type="Proteomes" id="UP000471031">
    <property type="component" value="Unassembled WGS sequence"/>
</dbReference>
<dbReference type="Pfam" id="PF01729">
    <property type="entry name" value="QRPTase_C"/>
    <property type="match status" value="1"/>
</dbReference>
<evidence type="ECO:0000313" key="11">
    <source>
        <dbReference type="EMBL" id="MZP41821.1"/>
    </source>
</evidence>
<dbReference type="InterPro" id="IPR006242">
    <property type="entry name" value="ModD"/>
</dbReference>
<keyword evidence="5 8" id="KW-0328">Glycosyltransferase</keyword>
<proteinExistence type="inferred from homology"/>
<dbReference type="PANTHER" id="PTHR32179:SF4">
    <property type="entry name" value="PYROPHOSPHORYLASE MODD-RELATED"/>
    <property type="match status" value="1"/>
</dbReference>
<comment type="caution">
    <text evidence="11">The sequence shown here is derived from an EMBL/GenBank/DDBJ whole genome shotgun (WGS) entry which is preliminary data.</text>
</comment>
<dbReference type="SUPFAM" id="SSF54675">
    <property type="entry name" value="Nicotinate/Quinolinate PRTase N-terminal domain-like"/>
    <property type="match status" value="1"/>
</dbReference>
<dbReference type="InterPro" id="IPR022412">
    <property type="entry name" value="Quinolinate_PRibosylTrfase_N"/>
</dbReference>
<evidence type="ECO:0000313" key="12">
    <source>
        <dbReference type="Proteomes" id="UP000471031"/>
    </source>
</evidence>
<evidence type="ECO:0000256" key="8">
    <source>
        <dbReference type="PIRNR" id="PIRNR006250"/>
    </source>
</evidence>
<dbReference type="PIRSF" id="PIRSF006250">
    <property type="entry name" value="NadC_ModD"/>
    <property type="match status" value="1"/>
</dbReference>
<evidence type="ECO:0000256" key="2">
    <source>
        <dbReference type="ARBA" id="ARBA00009400"/>
    </source>
</evidence>
<dbReference type="NCBIfam" id="TIGR01334">
    <property type="entry name" value="modD"/>
    <property type="match status" value="1"/>
</dbReference>
<dbReference type="CDD" id="cd01573">
    <property type="entry name" value="modD_like"/>
    <property type="match status" value="1"/>
</dbReference>
<feature type="domain" description="Quinolinate phosphoribosyl transferase C-terminal" evidence="9">
    <location>
        <begin position="105"/>
        <end position="274"/>
    </location>
</feature>
<dbReference type="InterPro" id="IPR027277">
    <property type="entry name" value="NadC/ModD"/>
</dbReference>
<name>A0A845L8A6_HELGE</name>
<dbReference type="SUPFAM" id="SSF51690">
    <property type="entry name" value="Nicotinate/Quinolinate PRTase C-terminal domain-like"/>
    <property type="match status" value="1"/>
</dbReference>
<keyword evidence="12" id="KW-1185">Reference proteome</keyword>
<dbReference type="EMBL" id="WXEX01000002">
    <property type="protein sequence ID" value="MZP41821.1"/>
    <property type="molecule type" value="Genomic_DNA"/>
</dbReference>
<dbReference type="EC" id="2.4.2.19" evidence="3"/>
<dbReference type="GO" id="GO:0009435">
    <property type="term" value="P:NAD+ biosynthetic process"/>
    <property type="evidence" value="ECO:0007669"/>
    <property type="project" value="InterPro"/>
</dbReference>
<evidence type="ECO:0000256" key="5">
    <source>
        <dbReference type="ARBA" id="ARBA00022676"/>
    </source>
</evidence>
<evidence type="ECO:0000259" key="10">
    <source>
        <dbReference type="Pfam" id="PF02749"/>
    </source>
</evidence>
<keyword evidence="6 8" id="KW-0808">Transferase</keyword>
<dbReference type="Gene3D" id="3.90.1170.20">
    <property type="entry name" value="Quinolinate phosphoribosyl transferase, N-terminal domain"/>
    <property type="match status" value="1"/>
</dbReference>
<dbReference type="Gene3D" id="3.20.20.70">
    <property type="entry name" value="Aldolase class I"/>
    <property type="match status" value="1"/>
</dbReference>
<dbReference type="GO" id="GO:0005737">
    <property type="term" value="C:cytoplasm"/>
    <property type="evidence" value="ECO:0007669"/>
    <property type="project" value="TreeGrafter"/>
</dbReference>
<accession>A0A845L8A6</accession>
<evidence type="ECO:0000256" key="6">
    <source>
        <dbReference type="ARBA" id="ARBA00022679"/>
    </source>
</evidence>
<evidence type="ECO:0000256" key="1">
    <source>
        <dbReference type="ARBA" id="ARBA00004893"/>
    </source>
</evidence>
<protein>
    <recommendedName>
        <fullName evidence="4">Putative pyrophosphorylase ModD</fullName>
        <ecNumber evidence="3">2.4.2.19</ecNumber>
    </recommendedName>
</protein>